<accession>A0A897MUN5</accession>
<dbReference type="EMBL" id="CP064786">
    <property type="protein sequence ID" value="QSG04001.1"/>
    <property type="molecule type" value="Genomic_DNA"/>
</dbReference>
<reference evidence="8" key="1">
    <citation type="submission" date="2020-11" db="EMBL/GenBank/DDBJ databases">
        <title>Carbohydrate-dependent, anaerobic sulfur respiration: A novel catabolism in halophilic archaea.</title>
        <authorList>
            <person name="Sorokin D.Y."/>
            <person name="Messina E."/>
            <person name="Smedile F."/>
            <person name="La Cono V."/>
            <person name="Hallsworth J.E."/>
            <person name="Yakimov M.M."/>
        </authorList>
    </citation>
    <scope>NUCLEOTIDE SEQUENCE</scope>
    <source>
        <strain evidence="8">AArc-S</strain>
    </source>
</reference>
<feature type="transmembrane region" description="Helical" evidence="7">
    <location>
        <begin position="155"/>
        <end position="183"/>
    </location>
</feature>
<name>A0A897MUN5_9EURY</name>
<gene>
    <name evidence="8" type="primary">nrfD3</name>
    <name evidence="8" type="ORF">AArcS_2809</name>
</gene>
<dbReference type="GO" id="GO:0005886">
    <property type="term" value="C:plasma membrane"/>
    <property type="evidence" value="ECO:0007669"/>
    <property type="project" value="UniProtKB-SubCell"/>
</dbReference>
<organism evidence="8 9">
    <name type="scientific">Natranaeroarchaeum sulfidigenes</name>
    <dbReference type="NCBI Taxonomy" id="2784880"/>
    <lineage>
        <taxon>Archaea</taxon>
        <taxon>Methanobacteriati</taxon>
        <taxon>Methanobacteriota</taxon>
        <taxon>Stenosarchaea group</taxon>
        <taxon>Halobacteria</taxon>
        <taxon>Halobacteriales</taxon>
        <taxon>Natronoarchaeaceae</taxon>
        <taxon>Natranaeroarchaeum</taxon>
    </lineage>
</organism>
<feature type="transmembrane region" description="Helical" evidence="7">
    <location>
        <begin position="12"/>
        <end position="37"/>
    </location>
</feature>
<dbReference type="AlphaFoldDB" id="A0A897MUN5"/>
<keyword evidence="3" id="KW-1003">Cell membrane</keyword>
<dbReference type="KEGG" id="hara:AArcS_2809"/>
<dbReference type="Pfam" id="PF03916">
    <property type="entry name" value="NrfD"/>
    <property type="match status" value="1"/>
</dbReference>
<feature type="transmembrane region" description="Helical" evidence="7">
    <location>
        <begin position="58"/>
        <end position="83"/>
    </location>
</feature>
<evidence type="ECO:0000256" key="1">
    <source>
        <dbReference type="ARBA" id="ARBA00004651"/>
    </source>
</evidence>
<keyword evidence="4 7" id="KW-0812">Transmembrane</keyword>
<comment type="similarity">
    <text evidence="2">Belongs to the NrfD family.</text>
</comment>
<feature type="transmembrane region" description="Helical" evidence="7">
    <location>
        <begin position="311"/>
        <end position="330"/>
    </location>
</feature>
<evidence type="ECO:0000256" key="4">
    <source>
        <dbReference type="ARBA" id="ARBA00022692"/>
    </source>
</evidence>
<evidence type="ECO:0000256" key="6">
    <source>
        <dbReference type="ARBA" id="ARBA00023136"/>
    </source>
</evidence>
<feature type="transmembrane region" description="Helical" evidence="7">
    <location>
        <begin position="103"/>
        <end position="127"/>
    </location>
</feature>
<feature type="transmembrane region" description="Helical" evidence="7">
    <location>
        <begin position="227"/>
        <end position="249"/>
    </location>
</feature>
<dbReference type="InterPro" id="IPR052049">
    <property type="entry name" value="Electron_transfer_protein"/>
</dbReference>
<comment type="subcellular location">
    <subcellularLocation>
        <location evidence="1">Cell membrane</location>
        <topology evidence="1">Multi-pass membrane protein</topology>
    </subcellularLocation>
</comment>
<evidence type="ECO:0000313" key="9">
    <source>
        <dbReference type="Proteomes" id="UP000663586"/>
    </source>
</evidence>
<proteinExistence type="inferred from homology"/>
<feature type="transmembrane region" description="Helical" evidence="7">
    <location>
        <begin position="269"/>
        <end position="291"/>
    </location>
</feature>
<keyword evidence="6 7" id="KW-0472">Membrane</keyword>
<evidence type="ECO:0000256" key="2">
    <source>
        <dbReference type="ARBA" id="ARBA00008929"/>
    </source>
</evidence>
<dbReference type="Gene3D" id="1.20.1630.10">
    <property type="entry name" value="Formate dehydrogenase/DMSO reductase domain"/>
    <property type="match status" value="1"/>
</dbReference>
<dbReference type="RefSeq" id="WP_238478032.1">
    <property type="nucleotide sequence ID" value="NZ_CP064786.1"/>
</dbReference>
<dbReference type="InterPro" id="IPR005614">
    <property type="entry name" value="NrfD-like"/>
</dbReference>
<keyword evidence="9" id="KW-1185">Reference proteome</keyword>
<evidence type="ECO:0000256" key="5">
    <source>
        <dbReference type="ARBA" id="ARBA00022989"/>
    </source>
</evidence>
<feature type="transmembrane region" description="Helical" evidence="7">
    <location>
        <begin position="189"/>
        <end position="215"/>
    </location>
</feature>
<evidence type="ECO:0000256" key="3">
    <source>
        <dbReference type="ARBA" id="ARBA00022475"/>
    </source>
</evidence>
<dbReference type="PANTHER" id="PTHR34856">
    <property type="entry name" value="PROTEIN NRFD"/>
    <property type="match status" value="1"/>
</dbReference>
<protein>
    <submittedName>
        <fullName evidence="8">Formate-dependent nitrite reductase, membrane component</fullName>
    </submittedName>
</protein>
<evidence type="ECO:0000313" key="8">
    <source>
        <dbReference type="EMBL" id="QSG04001.1"/>
    </source>
</evidence>
<evidence type="ECO:0000256" key="7">
    <source>
        <dbReference type="SAM" id="Phobius"/>
    </source>
</evidence>
<dbReference type="PANTHER" id="PTHR34856:SF2">
    <property type="entry name" value="PROTEIN NRFD"/>
    <property type="match status" value="1"/>
</dbReference>
<sequence>MIHDSPALFWDWMIGAYLFLGGISGGAYLTGAAADYLRQRSESGGVPGFDRTDTKSRAYGLTALGGMVVSFAAISLGGLLLLFHLGEPLNAIELWLFTNIESWMAIGVWVIILFVVAALAQLAWLGFGRDGGFGLDLGPIDEIVDRTRPATDTRLALHIVGGALAVTLIVYTALLLSAVAPVVPLWHPILLPLLFLTSGISMGISATALVPTLLLGVDDTGVHEFSLADDAVILGEIGVLAALLWYLAGAGGTATASYELLTQTFMLEFWGFVVVVGLLLPLLISGTLILLHRRGTHVDGLVGRAAYGSKFGFVLIGGLFLRLSILYAALNVPIF</sequence>
<dbReference type="Proteomes" id="UP000663586">
    <property type="component" value="Chromosome"/>
</dbReference>
<keyword evidence="5 7" id="KW-1133">Transmembrane helix</keyword>
<dbReference type="GeneID" id="70686186"/>